<evidence type="ECO:0000256" key="2">
    <source>
        <dbReference type="ARBA" id="ARBA00022598"/>
    </source>
</evidence>
<evidence type="ECO:0000259" key="11">
    <source>
        <dbReference type="Pfam" id="PF02875"/>
    </source>
</evidence>
<dbReference type="InterPro" id="IPR051046">
    <property type="entry name" value="MurCDEF_CellWall_CoF430Synth"/>
</dbReference>
<name>A0ABT7HIG0_9FUSO</name>
<dbReference type="Gene3D" id="3.90.190.20">
    <property type="entry name" value="Mur ligase, C-terminal domain"/>
    <property type="match status" value="1"/>
</dbReference>
<keyword evidence="5" id="KW-0067">ATP-binding</keyword>
<dbReference type="InterPro" id="IPR005863">
    <property type="entry name" value="UDP-N-AcMur_synth"/>
</dbReference>
<comment type="pathway">
    <text evidence="10">Cell wall biogenesis; peptidoglycan biosynthesis.</text>
</comment>
<dbReference type="SUPFAM" id="SSF63418">
    <property type="entry name" value="MurE/MurF N-terminal domain"/>
    <property type="match status" value="1"/>
</dbReference>
<keyword evidence="14" id="KW-1185">Reference proteome</keyword>
<evidence type="ECO:0000256" key="1">
    <source>
        <dbReference type="ARBA" id="ARBA00022490"/>
    </source>
</evidence>
<dbReference type="InterPro" id="IPR013221">
    <property type="entry name" value="Mur_ligase_cen"/>
</dbReference>
<evidence type="ECO:0000256" key="5">
    <source>
        <dbReference type="ARBA" id="ARBA00022840"/>
    </source>
</evidence>
<sequence length="405" mass="46256">MKKSEIFQELLESDFNFSGTVCIDSRLLKKGDIFFAIRKGNAYVESAIQKGCYPIYDEGEYIQGKKVDDTVAYMQKLASEYRNRLKATVIGITGSNGKTTVKDVVAYLLENSYKTEGNHNNLIGEPLTILNCPIEAKYLVLEMGMSAINEIDRLASIAKPNYSIITNIGDSHLEFLKTHENVFRAKCEIIPHTKKSVVVSGEDKYLKTLDMKNIIKVKLGEYKISDYGSEFIFSNVKYKTNLYGRHNALDICLALALLKEMNEKIDKKKIENLKITDMRFQIIEKNTKTYINDAYNAAPKSMESSLLTLNEIFKDKKKYLVLGDMLELGENEIKYHEDLAKVLNKINYEKVYLYGPLMKHLKAKNCVYVVDKEQIKDELDKLSNIIVFLKGSRGMKLEEIIGDDD</sequence>
<evidence type="ECO:0000256" key="3">
    <source>
        <dbReference type="ARBA" id="ARBA00022618"/>
    </source>
</evidence>
<dbReference type="EC" id="6.3.2.10" evidence="10"/>
<reference evidence="13 14" key="1">
    <citation type="submission" date="2023-06" db="EMBL/GenBank/DDBJ databases">
        <title>Antibody response to the Sneathia vaginalis cytopathogenic toxin A during pregnancy.</title>
        <authorList>
            <person name="Mccoy Z.T."/>
            <person name="Serrano M.G."/>
            <person name="Spaine K."/>
            <person name="Edwards D.J."/>
            <person name="Buck G.A."/>
            <person name="Jefferson K."/>
        </authorList>
    </citation>
    <scope>NUCLEOTIDE SEQUENCE [LARGE SCALE GENOMIC DNA]</scope>
    <source>
        <strain evidence="13 14">CCUG 42621</strain>
    </source>
</reference>
<evidence type="ECO:0000256" key="8">
    <source>
        <dbReference type="ARBA" id="ARBA00023306"/>
    </source>
</evidence>
<organism evidence="13 14">
    <name type="scientific">Sneathia sanguinegens</name>
    <dbReference type="NCBI Taxonomy" id="40543"/>
    <lineage>
        <taxon>Bacteria</taxon>
        <taxon>Fusobacteriati</taxon>
        <taxon>Fusobacteriota</taxon>
        <taxon>Fusobacteriia</taxon>
        <taxon>Fusobacteriales</taxon>
        <taxon>Leptotrichiaceae</taxon>
        <taxon>Sneathia</taxon>
    </lineage>
</organism>
<comment type="catalytic activity">
    <reaction evidence="10">
        <text>D-alanyl-D-alanine + UDP-N-acetyl-alpha-D-muramoyl-L-alanyl-gamma-D-glutamyl-meso-2,6-diaminopimelate + ATP = UDP-N-acetyl-alpha-D-muramoyl-L-alanyl-gamma-D-glutamyl-meso-2,6-diaminopimeloyl-D-alanyl-D-alanine + ADP + phosphate + H(+)</text>
        <dbReference type="Rhea" id="RHEA:28374"/>
        <dbReference type="ChEBI" id="CHEBI:15378"/>
        <dbReference type="ChEBI" id="CHEBI:30616"/>
        <dbReference type="ChEBI" id="CHEBI:43474"/>
        <dbReference type="ChEBI" id="CHEBI:57822"/>
        <dbReference type="ChEBI" id="CHEBI:61386"/>
        <dbReference type="ChEBI" id="CHEBI:83905"/>
        <dbReference type="ChEBI" id="CHEBI:456216"/>
        <dbReference type="EC" id="6.3.2.10"/>
    </reaction>
</comment>
<dbReference type="NCBIfam" id="TIGR01143">
    <property type="entry name" value="murF"/>
    <property type="match status" value="1"/>
</dbReference>
<dbReference type="SUPFAM" id="SSF53244">
    <property type="entry name" value="MurD-like peptide ligases, peptide-binding domain"/>
    <property type="match status" value="1"/>
</dbReference>
<dbReference type="InterPro" id="IPR036565">
    <property type="entry name" value="Mur-like_cat_sf"/>
</dbReference>
<dbReference type="EMBL" id="JASSPP010000002">
    <property type="protein sequence ID" value="MDK9580298.1"/>
    <property type="molecule type" value="Genomic_DNA"/>
</dbReference>
<dbReference type="Gene3D" id="3.40.1390.10">
    <property type="entry name" value="MurE/MurF, N-terminal domain"/>
    <property type="match status" value="1"/>
</dbReference>
<gene>
    <name evidence="13" type="primary">murF</name>
    <name evidence="13" type="ORF">QQA45_02030</name>
</gene>
<comment type="subcellular location">
    <subcellularLocation>
        <location evidence="10">Cytoplasm</location>
    </subcellularLocation>
</comment>
<feature type="domain" description="Mur ligase C-terminal" evidence="11">
    <location>
        <begin position="278"/>
        <end position="392"/>
    </location>
</feature>
<dbReference type="GO" id="GO:0047480">
    <property type="term" value="F:UDP-N-acetylmuramoyl-tripeptide-D-alanyl-D-alanine ligase activity"/>
    <property type="evidence" value="ECO:0007669"/>
    <property type="project" value="UniProtKB-EC"/>
</dbReference>
<evidence type="ECO:0000256" key="4">
    <source>
        <dbReference type="ARBA" id="ARBA00022741"/>
    </source>
</evidence>
<dbReference type="InterPro" id="IPR035911">
    <property type="entry name" value="MurE/MurF_N"/>
</dbReference>
<dbReference type="SUPFAM" id="SSF53623">
    <property type="entry name" value="MurD-like peptide ligases, catalytic domain"/>
    <property type="match status" value="1"/>
</dbReference>
<evidence type="ECO:0000256" key="6">
    <source>
        <dbReference type="ARBA" id="ARBA00022960"/>
    </source>
</evidence>
<dbReference type="InterPro" id="IPR036615">
    <property type="entry name" value="Mur_ligase_C_dom_sf"/>
</dbReference>
<feature type="domain" description="Mur ligase central" evidence="12">
    <location>
        <begin position="92"/>
        <end position="257"/>
    </location>
</feature>
<dbReference type="RefSeq" id="WP_285152666.1">
    <property type="nucleotide sequence ID" value="NZ_JASSPP010000002.1"/>
</dbReference>
<keyword evidence="8 10" id="KW-0131">Cell cycle</keyword>
<evidence type="ECO:0000259" key="12">
    <source>
        <dbReference type="Pfam" id="PF08245"/>
    </source>
</evidence>
<dbReference type="Proteomes" id="UP001225134">
    <property type="component" value="Unassembled WGS sequence"/>
</dbReference>
<dbReference type="Pfam" id="PF02875">
    <property type="entry name" value="Mur_ligase_C"/>
    <property type="match status" value="1"/>
</dbReference>
<dbReference type="PANTHER" id="PTHR43024">
    <property type="entry name" value="UDP-N-ACETYLMURAMOYL-TRIPEPTIDE--D-ALANYL-D-ALANINE LIGASE"/>
    <property type="match status" value="1"/>
</dbReference>
<evidence type="ECO:0000256" key="7">
    <source>
        <dbReference type="ARBA" id="ARBA00022984"/>
    </source>
</evidence>
<evidence type="ECO:0000313" key="13">
    <source>
        <dbReference type="EMBL" id="MDK9580298.1"/>
    </source>
</evidence>
<dbReference type="InterPro" id="IPR004101">
    <property type="entry name" value="Mur_ligase_C"/>
</dbReference>
<dbReference type="PANTHER" id="PTHR43024:SF1">
    <property type="entry name" value="UDP-N-ACETYLMURAMOYL-TRIPEPTIDE--D-ALANYL-D-ALANINE LIGASE"/>
    <property type="match status" value="1"/>
</dbReference>
<accession>A0ABT7HIG0</accession>
<keyword evidence="4" id="KW-0547">Nucleotide-binding</keyword>
<keyword evidence="7 10" id="KW-0573">Peptidoglycan synthesis</keyword>
<dbReference type="Gene3D" id="3.40.1190.10">
    <property type="entry name" value="Mur-like, catalytic domain"/>
    <property type="match status" value="1"/>
</dbReference>
<keyword evidence="6 10" id="KW-0133">Cell shape</keyword>
<keyword evidence="9 10" id="KW-0961">Cell wall biogenesis/degradation</keyword>
<keyword evidence="1" id="KW-0963">Cytoplasm</keyword>
<comment type="function">
    <text evidence="10">Involved in cell wall formation. Catalyzes the final step in the synthesis of UDP-N-acetylmuramoyl-pentapeptide, the precursor of murein.</text>
</comment>
<proteinExistence type="predicted"/>
<protein>
    <recommendedName>
        <fullName evidence="10">UDP-N-acetylmuramoyl-tripeptide--D-alanyl-D-alanine ligase</fullName>
        <ecNumber evidence="10">6.3.2.10</ecNumber>
    </recommendedName>
</protein>
<evidence type="ECO:0000313" key="14">
    <source>
        <dbReference type="Proteomes" id="UP001225134"/>
    </source>
</evidence>
<dbReference type="Pfam" id="PF08245">
    <property type="entry name" value="Mur_ligase_M"/>
    <property type="match status" value="1"/>
</dbReference>
<comment type="caution">
    <text evidence="13">The sequence shown here is derived from an EMBL/GenBank/DDBJ whole genome shotgun (WGS) entry which is preliminary data.</text>
</comment>
<evidence type="ECO:0000256" key="10">
    <source>
        <dbReference type="RuleBase" id="RU004136"/>
    </source>
</evidence>
<keyword evidence="3 10" id="KW-0132">Cell division</keyword>
<keyword evidence="2 13" id="KW-0436">Ligase</keyword>
<evidence type="ECO:0000256" key="9">
    <source>
        <dbReference type="ARBA" id="ARBA00023316"/>
    </source>
</evidence>